<dbReference type="EMBL" id="LSRX01000181">
    <property type="protein sequence ID" value="OLQ05555.1"/>
    <property type="molecule type" value="Genomic_DNA"/>
</dbReference>
<keyword evidence="3" id="KW-0862">Zinc</keyword>
<evidence type="ECO:0000256" key="1">
    <source>
        <dbReference type="ARBA" id="ARBA00022723"/>
    </source>
</evidence>
<dbReference type="GO" id="GO:0008270">
    <property type="term" value="F:zinc ion binding"/>
    <property type="evidence" value="ECO:0007669"/>
    <property type="project" value="UniProtKB-KW"/>
</dbReference>
<keyword evidence="2 4" id="KW-0863">Zinc-finger</keyword>
<organism evidence="7 8">
    <name type="scientific">Symbiodinium microadriaticum</name>
    <name type="common">Dinoflagellate</name>
    <name type="synonym">Zooxanthella microadriatica</name>
    <dbReference type="NCBI Taxonomy" id="2951"/>
    <lineage>
        <taxon>Eukaryota</taxon>
        <taxon>Sar</taxon>
        <taxon>Alveolata</taxon>
        <taxon>Dinophyceae</taxon>
        <taxon>Suessiales</taxon>
        <taxon>Symbiodiniaceae</taxon>
        <taxon>Symbiodinium</taxon>
    </lineage>
</organism>
<dbReference type="SMART" id="SM00184">
    <property type="entry name" value="RING"/>
    <property type="match status" value="1"/>
</dbReference>
<dbReference type="AlphaFoldDB" id="A0A1Q9EDN1"/>
<keyword evidence="8" id="KW-1185">Reference proteome</keyword>
<gene>
    <name evidence="7" type="primary">rnf141</name>
    <name evidence="7" type="ORF">AK812_SmicGene11237</name>
</gene>
<sequence>MWKLRDRVEGGSRFQRDTFMYFSAAPSSYHLVALLRFQRKRAGNTLIAAMDLLAQPWVRGPPAYRDELQKGDKVFLRQANRWEAGTIAGTDAQCQTVHVQLASGVYALSLAESASLLQKAARLLIVAPGAGVKTLGTRFRALGAEPGFQVEVAGRKGVLYDRYPECWDTGAGAPNLRTFGEDLVRMGIHRRADCLIFGSRGGQVVLPLMWSALGDEVPPSVVVNGGCAMQLPGPAVQWPHRAVTVMLLGGQVVPSLPPPLPRDPRRSSTSFRLARPAESSALRSDSAPPGPGAPEAAEAQAQLERRGERLGLGERSEARLQALEQWRLDFGSGGPGAVRVSEFAEFTPLPTDDARREAYIRPANKRDLGHRCYHCRRPFSALGAEIVTEIHGGPTQRHGPAGQIKAAVLGRFSVKHFMNFIVDAAFQPARFHPECWRERGRRVPPLKLARRQASDVSEALEMSSRSTGGSVPLPSYAEEWRRASLDGSSIRARPASRGQSRSGRAPILDGVNAIEDAHGEKKVARGFSRQEMEAALQMWSGPSDNPEEECAVCLLASSMPLQLPCGHSFCGECVEPWLRRCGLCPMCRADLRPLLKRPPRACSLPRSGRCGSVASLGSLQAGLPEVQSRKAVENPGTACKAAHWFADLRHIETQAMTPPPLIQSPSTTLEHRGGNIFLEGRQNWTGSSFPPEGGYCPGLTPFYLSYDRFFGPCKLDPGTPIQIHYGQSCLRTVLQEIHRTLFDPPAKSSFKMFWMTFQDFFRGNLSAEEYMMRTCQCVGPSNTTTAFFYVPEMKHMPQEEVIQATLGCLVEAALDWPKGGLTAVMKHFGEAQEALIRIGFGGVLRFTTQSGWQEQRFGPQVPDRPPAPLSPRAPKPPRPPCPPGTAVSVLPVDLAVEDSPESHQRLAAQARQLAAARPVPSSGDPVRSRLLEFADGQLAEAWAAEDDAPKSQPAPKAVMPQRMVGYPPGAGISGMRPRITYPGTTQRPLQR</sequence>
<accession>A0A1Q9EDN1</accession>
<feature type="region of interest" description="Disordered" evidence="5">
    <location>
        <begin position="942"/>
        <end position="991"/>
    </location>
</feature>
<evidence type="ECO:0000313" key="7">
    <source>
        <dbReference type="EMBL" id="OLQ05555.1"/>
    </source>
</evidence>
<dbReference type="Proteomes" id="UP000186817">
    <property type="component" value="Unassembled WGS sequence"/>
</dbReference>
<evidence type="ECO:0000256" key="5">
    <source>
        <dbReference type="SAM" id="MobiDB-lite"/>
    </source>
</evidence>
<protein>
    <submittedName>
        <fullName evidence="7">RING finger protein 141</fullName>
    </submittedName>
</protein>
<feature type="compositionally biased region" description="Polar residues" evidence="5">
    <location>
        <begin position="982"/>
        <end position="991"/>
    </location>
</feature>
<dbReference type="InterPro" id="IPR001841">
    <property type="entry name" value="Znf_RING"/>
</dbReference>
<feature type="compositionally biased region" description="Pro residues" evidence="5">
    <location>
        <begin position="862"/>
        <end position="883"/>
    </location>
</feature>
<name>A0A1Q9EDN1_SYMMI</name>
<dbReference type="InterPro" id="IPR013083">
    <property type="entry name" value="Znf_RING/FYVE/PHD"/>
</dbReference>
<evidence type="ECO:0000256" key="2">
    <source>
        <dbReference type="ARBA" id="ARBA00022771"/>
    </source>
</evidence>
<dbReference type="OrthoDB" id="420573at2759"/>
<dbReference type="InterPro" id="IPR017907">
    <property type="entry name" value="Znf_RING_CS"/>
</dbReference>
<feature type="domain" description="RING-type" evidence="6">
    <location>
        <begin position="550"/>
        <end position="588"/>
    </location>
</feature>
<keyword evidence="1" id="KW-0479">Metal-binding</keyword>
<feature type="region of interest" description="Disordered" evidence="5">
    <location>
        <begin position="447"/>
        <end position="473"/>
    </location>
</feature>
<dbReference type="PROSITE" id="PS00518">
    <property type="entry name" value="ZF_RING_1"/>
    <property type="match status" value="1"/>
</dbReference>
<evidence type="ECO:0000259" key="6">
    <source>
        <dbReference type="PROSITE" id="PS50089"/>
    </source>
</evidence>
<dbReference type="PANTHER" id="PTHR12109">
    <property type="entry name" value="RING FINGER PROTEIN 141-RELATED"/>
    <property type="match status" value="1"/>
</dbReference>
<dbReference type="SUPFAM" id="SSF57850">
    <property type="entry name" value="RING/U-box"/>
    <property type="match status" value="1"/>
</dbReference>
<dbReference type="Pfam" id="PF13639">
    <property type="entry name" value="zf-RING_2"/>
    <property type="match status" value="1"/>
</dbReference>
<reference evidence="7 8" key="1">
    <citation type="submission" date="2016-02" db="EMBL/GenBank/DDBJ databases">
        <title>Genome analysis of coral dinoflagellate symbionts highlights evolutionary adaptations to a symbiotic lifestyle.</title>
        <authorList>
            <person name="Aranda M."/>
            <person name="Li Y."/>
            <person name="Liew Y.J."/>
            <person name="Baumgarten S."/>
            <person name="Simakov O."/>
            <person name="Wilson M."/>
            <person name="Piel J."/>
            <person name="Ashoor H."/>
            <person name="Bougouffa S."/>
            <person name="Bajic V.B."/>
            <person name="Ryu T."/>
            <person name="Ravasi T."/>
            <person name="Bayer T."/>
            <person name="Micklem G."/>
            <person name="Kim H."/>
            <person name="Bhak J."/>
            <person name="Lajeunesse T.C."/>
            <person name="Voolstra C.R."/>
        </authorList>
    </citation>
    <scope>NUCLEOTIDE SEQUENCE [LARGE SCALE GENOMIC DNA]</scope>
    <source>
        <strain evidence="7 8">CCMP2467</strain>
    </source>
</reference>
<evidence type="ECO:0000313" key="8">
    <source>
        <dbReference type="Proteomes" id="UP000186817"/>
    </source>
</evidence>
<dbReference type="Gene3D" id="3.30.40.10">
    <property type="entry name" value="Zinc/RING finger domain, C3HC4 (zinc finger)"/>
    <property type="match status" value="1"/>
</dbReference>
<dbReference type="PROSITE" id="PS50089">
    <property type="entry name" value="ZF_RING_2"/>
    <property type="match status" value="1"/>
</dbReference>
<evidence type="ECO:0000256" key="3">
    <source>
        <dbReference type="ARBA" id="ARBA00022833"/>
    </source>
</evidence>
<dbReference type="InterPro" id="IPR047126">
    <property type="entry name" value="RNF141-like"/>
</dbReference>
<evidence type="ECO:0000256" key="4">
    <source>
        <dbReference type="PROSITE-ProRule" id="PRU00175"/>
    </source>
</evidence>
<comment type="caution">
    <text evidence="7">The sequence shown here is derived from an EMBL/GenBank/DDBJ whole genome shotgun (WGS) entry which is preliminary data.</text>
</comment>
<feature type="region of interest" description="Disordered" evidence="5">
    <location>
        <begin position="854"/>
        <end position="885"/>
    </location>
</feature>
<proteinExistence type="predicted"/>
<feature type="region of interest" description="Disordered" evidence="5">
    <location>
        <begin position="255"/>
        <end position="298"/>
    </location>
</feature>